<evidence type="ECO:0000259" key="3">
    <source>
        <dbReference type="Pfam" id="PF02342"/>
    </source>
</evidence>
<dbReference type="PANTHER" id="PTHR32097">
    <property type="entry name" value="CAMP-BINDING PROTEIN 1-RELATED"/>
    <property type="match status" value="1"/>
</dbReference>
<reference evidence="5" key="1">
    <citation type="journal article" date="2019" name="Int. J. Syst. Evol. Microbiol.">
        <title>The Global Catalogue of Microorganisms (GCM) 10K type strain sequencing project: providing services to taxonomists for standard genome sequencing and annotation.</title>
        <authorList>
            <consortium name="The Broad Institute Genomics Platform"/>
            <consortium name="The Broad Institute Genome Sequencing Center for Infectious Disease"/>
            <person name="Wu L."/>
            <person name="Ma J."/>
        </authorList>
    </citation>
    <scope>NUCLEOTIDE SEQUENCE [LARGE SCALE GENOMIC DNA]</scope>
    <source>
        <strain evidence="5">JCM 16343</strain>
    </source>
</reference>
<feature type="region of interest" description="Disordered" evidence="2">
    <location>
        <begin position="174"/>
        <end position="203"/>
    </location>
</feature>
<dbReference type="Pfam" id="PF02342">
    <property type="entry name" value="TerD"/>
    <property type="match status" value="1"/>
</dbReference>
<feature type="compositionally biased region" description="Polar residues" evidence="2">
    <location>
        <begin position="179"/>
        <end position="192"/>
    </location>
</feature>
<dbReference type="EMBL" id="BAAAFR010000005">
    <property type="protein sequence ID" value="GAA0321294.1"/>
    <property type="molecule type" value="Genomic_DNA"/>
</dbReference>
<dbReference type="Proteomes" id="UP001501787">
    <property type="component" value="Unassembled WGS sequence"/>
</dbReference>
<dbReference type="PANTHER" id="PTHR32097:SF3">
    <property type="entry name" value="TELLURITE RESISTANCE PROTEIN"/>
    <property type="match status" value="1"/>
</dbReference>
<keyword evidence="5" id="KW-1185">Reference proteome</keyword>
<dbReference type="InterPro" id="IPR003325">
    <property type="entry name" value="TerD"/>
</dbReference>
<comment type="caution">
    <text evidence="4">The sequence shown here is derived from an EMBL/GenBank/DDBJ whole genome shotgun (WGS) entry which is preliminary data.</text>
</comment>
<dbReference type="CDD" id="cd06974">
    <property type="entry name" value="TerD_like"/>
    <property type="match status" value="1"/>
</dbReference>
<name>A0ABP3FME4_9GAMM</name>
<evidence type="ECO:0000313" key="5">
    <source>
        <dbReference type="Proteomes" id="UP001501787"/>
    </source>
</evidence>
<keyword evidence="1" id="KW-0778">Tellurium resistance</keyword>
<dbReference type="InterPro" id="IPR051324">
    <property type="entry name" value="Stress/Tellurium_Resist"/>
</dbReference>
<proteinExistence type="predicted"/>
<accession>A0ABP3FME4</accession>
<dbReference type="Gene3D" id="2.60.60.30">
    <property type="entry name" value="sav2460 like domains"/>
    <property type="match status" value="1"/>
</dbReference>
<gene>
    <name evidence="4" type="ORF">GCM10009129_18890</name>
</gene>
<dbReference type="RefSeq" id="WP_227691506.1">
    <property type="nucleotide sequence ID" value="NZ_BAAAFR010000005.1"/>
</dbReference>
<feature type="domain" description="TerD" evidence="3">
    <location>
        <begin position="28"/>
        <end position="166"/>
    </location>
</feature>
<evidence type="ECO:0000256" key="1">
    <source>
        <dbReference type="ARBA" id="ARBA00022686"/>
    </source>
</evidence>
<organism evidence="4 5">
    <name type="scientific">Psychrobacter aestuarii</name>
    <dbReference type="NCBI Taxonomy" id="556327"/>
    <lineage>
        <taxon>Bacteria</taxon>
        <taxon>Pseudomonadati</taxon>
        <taxon>Pseudomonadota</taxon>
        <taxon>Gammaproteobacteria</taxon>
        <taxon>Moraxellales</taxon>
        <taxon>Moraxellaceae</taxon>
        <taxon>Psychrobacter</taxon>
    </lineage>
</organism>
<evidence type="ECO:0000256" key="2">
    <source>
        <dbReference type="SAM" id="MobiDB-lite"/>
    </source>
</evidence>
<protein>
    <recommendedName>
        <fullName evidence="3">TerD domain-containing protein</fullName>
    </recommendedName>
</protein>
<evidence type="ECO:0000313" key="4">
    <source>
        <dbReference type="EMBL" id="GAA0321294.1"/>
    </source>
</evidence>
<sequence>MLHLITGQKAKLSDIGASDSLSLNANLTAGAHTFDIACFLLDANNKLIGDAYMVFYNQPATPCGGVTMTQDASTRFDIALARLPDTVAAIVLTLSMEDATVQALSDSRIEVVSGGQTRADYAFSGSDFGQERALMLMQLYKKQGIWRINAIGQGFHGGLAALVTHFGAEVADTAPVETPPSSAANNATDTTKQPPPSTPAKPLNLKKVILDKPGNQHRISLNKNDPAYLKVEAIWQDNGDNNSDNDDLDLRVGILAAGATDMDYVHAPMRIGSLTAKPYIQHQGDVQSASLKEPGKETVLVHPDIAKHYGGKVALVFSVYSAVSNGVVSIASLQPKMRMAYQDQVVECVFNPNASPKAKSRFVYTYVIGIAIIDEQGISLQHSGMTSRRMSEATPRLSWDKLEVQLHMDGKPMFKPKND</sequence>